<gene>
    <name evidence="1" type="ORF">I4F81_009241</name>
</gene>
<evidence type="ECO:0000313" key="1">
    <source>
        <dbReference type="EMBL" id="KAK1866726.1"/>
    </source>
</evidence>
<comment type="caution">
    <text evidence="1">The sequence shown here is derived from an EMBL/GenBank/DDBJ whole genome shotgun (WGS) entry which is preliminary data.</text>
</comment>
<sequence length="354" mass="35462">MDTGAPRVAVLLLLALASVAGRCSAACTGPVATPLPAVTPSPAVIPEVTAVPLDLPAGAFGAAIEGAAVNAAGDIYAADYRGGGAPPSSAVGLVLQGDRGTGRVWDPARASLVVITQGDAPTPPLVAGGRFLPDGGLLLTDAANGRLLRVNGTAVAVACADVEMLQPNDVAVSPPRRADGGRAGWAAPTAYLSGQRYTADTTAGASGELWTCRDGKATRYPPALLAAAGIHRTNGIEVSPDGSALYLTAATNVGGTVTANRIFRFAVDGATGALRRALPDLFNEWTGSAAAVDADGMRVDVRGDLYVTRNGAGAVEVLSPAGALTRVIRFPTLRGPSNVAFGGPRGGTLVAIDI</sequence>
<protein>
    <submittedName>
        <fullName evidence="1">Uncharacterized protein</fullName>
    </submittedName>
</protein>
<organism evidence="1 2">
    <name type="scientific">Pyropia yezoensis</name>
    <name type="common">Susabi-nori</name>
    <name type="synonym">Porphyra yezoensis</name>
    <dbReference type="NCBI Taxonomy" id="2788"/>
    <lineage>
        <taxon>Eukaryota</taxon>
        <taxon>Rhodophyta</taxon>
        <taxon>Bangiophyceae</taxon>
        <taxon>Bangiales</taxon>
        <taxon>Bangiaceae</taxon>
        <taxon>Pyropia</taxon>
    </lineage>
</organism>
<reference evidence="1" key="1">
    <citation type="submission" date="2019-11" db="EMBL/GenBank/DDBJ databases">
        <title>Nori genome reveals adaptations in red seaweeds to the harsh intertidal environment.</title>
        <authorList>
            <person name="Wang D."/>
            <person name="Mao Y."/>
        </authorList>
    </citation>
    <scope>NUCLEOTIDE SEQUENCE</scope>
    <source>
        <tissue evidence="1">Gametophyte</tissue>
    </source>
</reference>
<proteinExistence type="predicted"/>
<accession>A0ACC3C9R7</accession>
<evidence type="ECO:0000313" key="2">
    <source>
        <dbReference type="Proteomes" id="UP000798662"/>
    </source>
</evidence>
<dbReference type="EMBL" id="CM020619">
    <property type="protein sequence ID" value="KAK1866726.1"/>
    <property type="molecule type" value="Genomic_DNA"/>
</dbReference>
<dbReference type="Proteomes" id="UP000798662">
    <property type="component" value="Chromosome 2"/>
</dbReference>
<keyword evidence="2" id="KW-1185">Reference proteome</keyword>
<name>A0ACC3C9R7_PYRYE</name>